<evidence type="ECO:0000313" key="3">
    <source>
        <dbReference type="Proteomes" id="UP000277580"/>
    </source>
</evidence>
<dbReference type="EMBL" id="ML119129">
    <property type="protein sequence ID" value="RPB12416.1"/>
    <property type="molecule type" value="Genomic_DNA"/>
</dbReference>
<dbReference type="InParanoid" id="A0A3N4KPP2"/>
<evidence type="ECO:0000256" key="1">
    <source>
        <dbReference type="SAM" id="MobiDB-lite"/>
    </source>
</evidence>
<sequence>MNYRWWRMVAVDVAGGGQAFFCAPSPPPPPPPPPRPHLTSPWPHLGSPQATTVVTVTFITVAAPGVHAGGRDVSGLTGRDEIYTHLRNNLRLMTCVQHTR</sequence>
<proteinExistence type="predicted"/>
<protein>
    <submittedName>
        <fullName evidence="2">Uncharacterized protein</fullName>
    </submittedName>
</protein>
<dbReference type="AlphaFoldDB" id="A0A3N4KPP2"/>
<dbReference type="OrthoDB" id="10645760at2759"/>
<accession>A0A3N4KPP2</accession>
<name>A0A3N4KPP2_9PEZI</name>
<gene>
    <name evidence="2" type="ORF">P167DRAFT_163720</name>
</gene>
<organism evidence="2 3">
    <name type="scientific">Morchella conica CCBAS932</name>
    <dbReference type="NCBI Taxonomy" id="1392247"/>
    <lineage>
        <taxon>Eukaryota</taxon>
        <taxon>Fungi</taxon>
        <taxon>Dikarya</taxon>
        <taxon>Ascomycota</taxon>
        <taxon>Pezizomycotina</taxon>
        <taxon>Pezizomycetes</taxon>
        <taxon>Pezizales</taxon>
        <taxon>Morchellaceae</taxon>
        <taxon>Morchella</taxon>
    </lineage>
</organism>
<dbReference type="Proteomes" id="UP000277580">
    <property type="component" value="Unassembled WGS sequence"/>
</dbReference>
<evidence type="ECO:0000313" key="2">
    <source>
        <dbReference type="EMBL" id="RPB12416.1"/>
    </source>
</evidence>
<feature type="region of interest" description="Disordered" evidence="1">
    <location>
        <begin position="23"/>
        <end position="46"/>
    </location>
</feature>
<keyword evidence="3" id="KW-1185">Reference proteome</keyword>
<feature type="compositionally biased region" description="Pro residues" evidence="1">
    <location>
        <begin position="24"/>
        <end position="36"/>
    </location>
</feature>
<reference evidence="2 3" key="1">
    <citation type="journal article" date="2018" name="Nat. Ecol. Evol.">
        <title>Pezizomycetes genomes reveal the molecular basis of ectomycorrhizal truffle lifestyle.</title>
        <authorList>
            <person name="Murat C."/>
            <person name="Payen T."/>
            <person name="Noel B."/>
            <person name="Kuo A."/>
            <person name="Morin E."/>
            <person name="Chen J."/>
            <person name="Kohler A."/>
            <person name="Krizsan K."/>
            <person name="Balestrini R."/>
            <person name="Da Silva C."/>
            <person name="Montanini B."/>
            <person name="Hainaut M."/>
            <person name="Levati E."/>
            <person name="Barry K.W."/>
            <person name="Belfiori B."/>
            <person name="Cichocki N."/>
            <person name="Clum A."/>
            <person name="Dockter R.B."/>
            <person name="Fauchery L."/>
            <person name="Guy J."/>
            <person name="Iotti M."/>
            <person name="Le Tacon F."/>
            <person name="Lindquist E.A."/>
            <person name="Lipzen A."/>
            <person name="Malagnac F."/>
            <person name="Mello A."/>
            <person name="Molinier V."/>
            <person name="Miyauchi S."/>
            <person name="Poulain J."/>
            <person name="Riccioni C."/>
            <person name="Rubini A."/>
            <person name="Sitrit Y."/>
            <person name="Splivallo R."/>
            <person name="Traeger S."/>
            <person name="Wang M."/>
            <person name="Zifcakova L."/>
            <person name="Wipf D."/>
            <person name="Zambonelli A."/>
            <person name="Paolocci F."/>
            <person name="Nowrousian M."/>
            <person name="Ottonello S."/>
            <person name="Baldrian P."/>
            <person name="Spatafora J.W."/>
            <person name="Henrissat B."/>
            <person name="Nagy L.G."/>
            <person name="Aury J.M."/>
            <person name="Wincker P."/>
            <person name="Grigoriev I.V."/>
            <person name="Bonfante P."/>
            <person name="Martin F.M."/>
        </authorList>
    </citation>
    <scope>NUCLEOTIDE SEQUENCE [LARGE SCALE GENOMIC DNA]</scope>
    <source>
        <strain evidence="2 3">CCBAS932</strain>
    </source>
</reference>